<dbReference type="InterPro" id="IPR003961">
    <property type="entry name" value="FN3_dom"/>
</dbReference>
<dbReference type="RefSeq" id="WP_161836736.1">
    <property type="nucleotide sequence ID" value="NZ_CP048000.1"/>
</dbReference>
<dbReference type="EMBL" id="CP048000">
    <property type="protein sequence ID" value="QHQ59900.1"/>
    <property type="molecule type" value="Genomic_DNA"/>
</dbReference>
<sequence length="595" mass="65229">MFRKFTKTFIITLASISLVGTSFVSSPIVAKASSSSQEQQTVFNIFSETADILGVDEQTIVNKIASGSTLGEIAESYNFSETTLLEELEDRIVDSINDALADGTMTQTQASNLKSYYIGMLKLLVENKYISSSNLMSAPGSLSATSKNTTSITLSWGPVSKATSYYVYRAPSLTGPYTKITTSATTSYTNTGLKNGTTYYYKVKAVNSSGTSPFSSVIKATVGSKSSSLSAPGGLTAKVDSDTQISLKWSSVTNASYYYVYRATSSSGTYNKIATSIVTNYTDKNLNEDTTYYYKIKAANSSIESDYSAVKYASTGDDSDSDLDAPDDLTADSDGDDEITLEWEEVDDADSYNIYRATSSSGTYTLIDNVDDTYYTDDNLSEDKTYYYKVKSVDGSATSAYSSVAHATTGDDSDNDFDAPDDLDIIESDEDGIALEWDDVNDAESYYVYRATSKSGTYTKLDEVTDTSYYDFDVTEGKTYYYKVKAYDGKKTSSFSSIVYATAGDDDLDEPDNLDVTNETDDEITLEWDEVDDADYYYVYRATSKSGTYSKVAKVTDNEYTDDDLKSDKTYYYKVKAFDGSKSSDYSEIVSGTTD</sequence>
<dbReference type="GO" id="GO:0016020">
    <property type="term" value="C:membrane"/>
    <property type="evidence" value="ECO:0007669"/>
    <property type="project" value="UniProtKB-SubCell"/>
</dbReference>
<feature type="domain" description="Fibronectin type-III" evidence="3">
    <location>
        <begin position="231"/>
        <end position="318"/>
    </location>
</feature>
<feature type="domain" description="Fibronectin type-III" evidence="3">
    <location>
        <begin position="419"/>
        <end position="506"/>
    </location>
</feature>
<evidence type="ECO:0000313" key="4">
    <source>
        <dbReference type="EMBL" id="QHQ59900.1"/>
    </source>
</evidence>
<dbReference type="InterPro" id="IPR050713">
    <property type="entry name" value="RTP_Phos/Ushers"/>
</dbReference>
<dbReference type="AlphaFoldDB" id="A0A6P1TFD5"/>
<dbReference type="CDD" id="cd00063">
    <property type="entry name" value="FN3"/>
    <property type="match status" value="5"/>
</dbReference>
<feature type="region of interest" description="Disordered" evidence="1">
    <location>
        <begin position="314"/>
        <end position="338"/>
    </location>
</feature>
<evidence type="ECO:0000259" key="3">
    <source>
        <dbReference type="PROSITE" id="PS50853"/>
    </source>
</evidence>
<name>A0A6P1TFD5_9FIRM</name>
<organism evidence="4 5">
    <name type="scientific">Anaerocolumna sedimenticola</name>
    <dbReference type="NCBI Taxonomy" id="2696063"/>
    <lineage>
        <taxon>Bacteria</taxon>
        <taxon>Bacillati</taxon>
        <taxon>Bacillota</taxon>
        <taxon>Clostridia</taxon>
        <taxon>Lachnospirales</taxon>
        <taxon>Lachnospiraceae</taxon>
        <taxon>Anaerocolumna</taxon>
    </lineage>
</organism>
<feature type="domain" description="Fibronectin type-III" evidence="3">
    <location>
        <begin position="510"/>
        <end position="595"/>
    </location>
</feature>
<dbReference type="SUPFAM" id="SSF49265">
    <property type="entry name" value="Fibronectin type III"/>
    <property type="match status" value="3"/>
</dbReference>
<gene>
    <name evidence="4" type="ORF">Ana3638_03055</name>
</gene>
<feature type="compositionally biased region" description="Acidic residues" evidence="1">
    <location>
        <begin position="317"/>
        <end position="338"/>
    </location>
</feature>
<dbReference type="Proteomes" id="UP000464314">
    <property type="component" value="Chromosome"/>
</dbReference>
<dbReference type="PANTHER" id="PTHR46957:SF3">
    <property type="entry name" value="CYTOKINE RECEPTOR"/>
    <property type="match status" value="1"/>
</dbReference>
<evidence type="ECO:0000256" key="2">
    <source>
        <dbReference type="SAM" id="SignalP"/>
    </source>
</evidence>
<dbReference type="Gene3D" id="2.60.40.10">
    <property type="entry name" value="Immunoglobulins"/>
    <property type="match status" value="5"/>
</dbReference>
<keyword evidence="2" id="KW-0732">Signal</keyword>
<feature type="domain" description="Fibronectin type-III" evidence="3">
    <location>
        <begin position="325"/>
        <end position="412"/>
    </location>
</feature>
<reference evidence="4 5" key="1">
    <citation type="submission" date="2020-01" db="EMBL/GenBank/DDBJ databases">
        <title>Genome analysis of Anaerocolumna sp. CBA3638.</title>
        <authorList>
            <person name="Kim J."/>
            <person name="Roh S.W."/>
        </authorList>
    </citation>
    <scope>NUCLEOTIDE SEQUENCE [LARGE SCALE GENOMIC DNA]</scope>
    <source>
        <strain evidence="4 5">CBA3638</strain>
    </source>
</reference>
<dbReference type="Pfam" id="PF00041">
    <property type="entry name" value="fn3"/>
    <property type="match status" value="4"/>
</dbReference>
<dbReference type="PROSITE" id="PS50853">
    <property type="entry name" value="FN3"/>
    <property type="match status" value="5"/>
</dbReference>
<dbReference type="KEGG" id="anr:Ana3638_03055"/>
<accession>A0A6P1TFD5</accession>
<feature type="domain" description="Fibronectin type-III" evidence="3">
    <location>
        <begin position="138"/>
        <end position="225"/>
    </location>
</feature>
<feature type="signal peptide" evidence="2">
    <location>
        <begin position="1"/>
        <end position="30"/>
    </location>
</feature>
<dbReference type="PANTHER" id="PTHR46957">
    <property type="entry name" value="CYTOKINE RECEPTOR"/>
    <property type="match status" value="1"/>
</dbReference>
<dbReference type="InterPro" id="IPR036116">
    <property type="entry name" value="FN3_sf"/>
</dbReference>
<proteinExistence type="predicted"/>
<evidence type="ECO:0000256" key="1">
    <source>
        <dbReference type="SAM" id="MobiDB-lite"/>
    </source>
</evidence>
<protein>
    <recommendedName>
        <fullName evidence="3">Fibronectin type-III domain-containing protein</fullName>
    </recommendedName>
</protein>
<keyword evidence="5" id="KW-1185">Reference proteome</keyword>
<evidence type="ECO:0000313" key="5">
    <source>
        <dbReference type="Proteomes" id="UP000464314"/>
    </source>
</evidence>
<dbReference type="SMART" id="SM00060">
    <property type="entry name" value="FN3"/>
    <property type="match status" value="5"/>
</dbReference>
<feature type="chain" id="PRO_5039386752" description="Fibronectin type-III domain-containing protein" evidence="2">
    <location>
        <begin position="31"/>
        <end position="595"/>
    </location>
</feature>
<dbReference type="InterPro" id="IPR013783">
    <property type="entry name" value="Ig-like_fold"/>
</dbReference>